<proteinExistence type="predicted"/>
<dbReference type="STRING" id="1802362.A2806_01980"/>
<evidence type="ECO:0000256" key="1">
    <source>
        <dbReference type="SAM" id="MobiDB-lite"/>
    </source>
</evidence>
<dbReference type="AlphaFoldDB" id="A0A1G2PNB2"/>
<feature type="compositionally biased region" description="Gly residues" evidence="1">
    <location>
        <begin position="405"/>
        <end position="416"/>
    </location>
</feature>
<evidence type="ECO:0000313" key="3">
    <source>
        <dbReference type="Proteomes" id="UP000177629"/>
    </source>
</evidence>
<name>A0A1G2PNB2_9BACT</name>
<organism evidence="2 3">
    <name type="scientific">Candidatus Terrybacteria bacterium RIFCSPHIGHO2_01_FULL_48_17</name>
    <dbReference type="NCBI Taxonomy" id="1802362"/>
    <lineage>
        <taxon>Bacteria</taxon>
        <taxon>Candidatus Terryibacteriota</taxon>
    </lineage>
</organism>
<gene>
    <name evidence="2" type="ORF">A2806_01980</name>
</gene>
<accession>A0A1G2PNB2</accession>
<feature type="compositionally biased region" description="Gly residues" evidence="1">
    <location>
        <begin position="494"/>
        <end position="516"/>
    </location>
</feature>
<protein>
    <submittedName>
        <fullName evidence="2">Uncharacterized protein</fullName>
    </submittedName>
</protein>
<dbReference type="EMBL" id="MHSS01000001">
    <property type="protein sequence ID" value="OHA49082.1"/>
    <property type="molecule type" value="Genomic_DNA"/>
</dbReference>
<feature type="region of interest" description="Disordered" evidence="1">
    <location>
        <begin position="376"/>
        <end position="558"/>
    </location>
</feature>
<comment type="caution">
    <text evidence="2">The sequence shown here is derived from an EMBL/GenBank/DDBJ whole genome shotgun (WGS) entry which is preliminary data.</text>
</comment>
<dbReference type="Proteomes" id="UP000177629">
    <property type="component" value="Unassembled WGS sequence"/>
</dbReference>
<evidence type="ECO:0000313" key="2">
    <source>
        <dbReference type="EMBL" id="OHA49082.1"/>
    </source>
</evidence>
<reference evidence="2 3" key="1">
    <citation type="journal article" date="2016" name="Nat. Commun.">
        <title>Thousands of microbial genomes shed light on interconnected biogeochemical processes in an aquifer system.</title>
        <authorList>
            <person name="Anantharaman K."/>
            <person name="Brown C.T."/>
            <person name="Hug L.A."/>
            <person name="Sharon I."/>
            <person name="Castelle C.J."/>
            <person name="Probst A.J."/>
            <person name="Thomas B.C."/>
            <person name="Singh A."/>
            <person name="Wilkins M.J."/>
            <person name="Karaoz U."/>
            <person name="Brodie E.L."/>
            <person name="Williams K.H."/>
            <person name="Hubbard S.S."/>
            <person name="Banfield J.F."/>
        </authorList>
    </citation>
    <scope>NUCLEOTIDE SEQUENCE [LARGE SCALE GENOMIC DNA]</scope>
</reference>
<sequence>MKKNKILLLGGIAAAVVGIGIILFFVGVSQGAKVIASDMTIEGDYMIAEGSKVVLKNGAKLTVTGNLEVAGTLEGDEKGIVLVVGGNVGFADTAEVSSEGSIQVVESADQLAPTQERLDELFNEAGNDSCDGVCIGPFVPENKIGQTFLSPAVDIVSRPFLEESKGKPLAFVGTAEASSHTITQRGDTVTVSGKWDVKKPKTPRQQLILFWFPNASNLVLKNLTMTVPPGDPGTEDVGNCDARGGQGKKAGRLLFWAGGNVRINNITLTLGDGGEGGYAETSPDCYPKARAEGGVGGESGNLKILAGNSLAIEGVFRLNPGNGGKGGDAIAYAADGKGPEEPGGDADAFGGRGADNIKQLKAVGAVSGVASVEIGSVTGGAGGNATALPGNGGNGKGCDSDGGRGGHGTATGGDGGRASVKLGGAGSTIDAEDVGGKGGDADIEGGKGGEGGDCDPTDFGGDGGDGGNAKATPGKGGQGDTRRGDDGEVLSEPGGDGGNGGDGCLEGKGGIGGQGNPPGKDGEPGKNLCMQPKEDDTSTTTPPPDTGSTTSPPPQPSEKIRVIAYHGKYIPVSQLIVEGEGNCGNHYHAAEGIATATDGTPIPDPGPPCGYGAVATTPILEIEQ</sequence>
<feature type="compositionally biased region" description="Pro residues" evidence="1">
    <location>
        <begin position="541"/>
        <end position="556"/>
    </location>
</feature>